<protein>
    <recommendedName>
        <fullName evidence="4">SMP-30/Gluconolactonase/LRE-like region domain-containing protein</fullName>
    </recommendedName>
</protein>
<feature type="chain" id="PRO_5042120663" description="SMP-30/Gluconolactonase/LRE-like region domain-containing protein" evidence="1">
    <location>
        <begin position="20"/>
        <end position="312"/>
    </location>
</feature>
<dbReference type="EMBL" id="VCAU01000032">
    <property type="protein sequence ID" value="KAF9889837.1"/>
    <property type="molecule type" value="Genomic_DNA"/>
</dbReference>
<dbReference type="Proteomes" id="UP001194746">
    <property type="component" value="Unassembled WGS sequence"/>
</dbReference>
<evidence type="ECO:0000313" key="3">
    <source>
        <dbReference type="Proteomes" id="UP001194746"/>
    </source>
</evidence>
<evidence type="ECO:0008006" key="4">
    <source>
        <dbReference type="Google" id="ProtNLM"/>
    </source>
</evidence>
<organism evidence="2 3">
    <name type="scientific">Aspergillus nanangensis</name>
    <dbReference type="NCBI Taxonomy" id="2582783"/>
    <lineage>
        <taxon>Eukaryota</taxon>
        <taxon>Fungi</taxon>
        <taxon>Dikarya</taxon>
        <taxon>Ascomycota</taxon>
        <taxon>Pezizomycotina</taxon>
        <taxon>Eurotiomycetes</taxon>
        <taxon>Eurotiomycetidae</taxon>
        <taxon>Eurotiales</taxon>
        <taxon>Aspergillaceae</taxon>
        <taxon>Aspergillus</taxon>
        <taxon>Aspergillus subgen. Circumdati</taxon>
    </lineage>
</organism>
<gene>
    <name evidence="2" type="ORF">FE257_006927</name>
</gene>
<proteinExistence type="predicted"/>
<reference evidence="2" key="2">
    <citation type="submission" date="2020-02" db="EMBL/GenBank/DDBJ databases">
        <authorList>
            <person name="Gilchrist C.L.M."/>
            <person name="Chooi Y.-H."/>
        </authorList>
    </citation>
    <scope>NUCLEOTIDE SEQUENCE</scope>
    <source>
        <strain evidence="2">MST-FP2251</strain>
    </source>
</reference>
<comment type="caution">
    <text evidence="2">The sequence shown here is derived from an EMBL/GenBank/DDBJ whole genome shotgun (WGS) entry which is preliminary data.</text>
</comment>
<keyword evidence="1" id="KW-0732">Signal</keyword>
<keyword evidence="3" id="KW-1185">Reference proteome</keyword>
<dbReference type="InterPro" id="IPR011042">
    <property type="entry name" value="6-blade_b-propeller_TolB-like"/>
</dbReference>
<feature type="signal peptide" evidence="1">
    <location>
        <begin position="1"/>
        <end position="19"/>
    </location>
</feature>
<reference evidence="2" key="1">
    <citation type="journal article" date="2019" name="Beilstein J. Org. Chem.">
        <title>Nanangenines: drimane sesquiterpenoids as the dominant metabolite cohort of a novel Australian fungus, Aspergillus nanangensis.</title>
        <authorList>
            <person name="Lacey H.J."/>
            <person name="Gilchrist C.L.M."/>
            <person name="Crombie A."/>
            <person name="Kalaitzis J.A."/>
            <person name="Vuong D."/>
            <person name="Rutledge P.J."/>
            <person name="Turner P."/>
            <person name="Pitt J.I."/>
            <person name="Lacey E."/>
            <person name="Chooi Y.H."/>
            <person name="Piggott A.M."/>
        </authorList>
    </citation>
    <scope>NUCLEOTIDE SEQUENCE</scope>
    <source>
        <strain evidence="2">MST-FP2251</strain>
    </source>
</reference>
<sequence length="312" mass="33165">MHSLVLWGIFSSLATSTLAQSTTQLFNFSSYVDIENSVLRPNGHLLLTTFDKGRLYDLDPHSPSPAAKLVATFPGSTAITGIAPIGDDKFAVSGGVRGSYHYDNETIYTIDMRSNGTVDVVAKLGTAIMLNGMASLPSHPHIVLSADSRVGVLWRVDTHTGTTNLALQDDYLMAPENSSVPIGVNGLKVVGGYVYFTNTARGIFARLPVSDDGVRFGQVHVIAHSDGYSWDDFILDTDGAAYVAQSNNAVVKILPSGEKMVVAGGSESMALIGPTSLVLDDHETVLYVTTRGGTVDGVEYSGQVVKVELPKA</sequence>
<dbReference type="AlphaFoldDB" id="A0AAD4CNZ9"/>
<evidence type="ECO:0000256" key="1">
    <source>
        <dbReference type="SAM" id="SignalP"/>
    </source>
</evidence>
<evidence type="ECO:0000313" key="2">
    <source>
        <dbReference type="EMBL" id="KAF9889837.1"/>
    </source>
</evidence>
<dbReference type="PANTHER" id="PTHR42060">
    <property type="entry name" value="NHL REPEAT-CONTAINING PROTEIN-RELATED"/>
    <property type="match status" value="1"/>
</dbReference>
<dbReference type="InterPro" id="IPR052998">
    <property type="entry name" value="Hetero-Diels-Alderase-like"/>
</dbReference>
<accession>A0AAD4CNZ9</accession>
<dbReference type="SUPFAM" id="SSF63829">
    <property type="entry name" value="Calcium-dependent phosphotriesterase"/>
    <property type="match status" value="1"/>
</dbReference>
<dbReference type="Gene3D" id="2.120.10.30">
    <property type="entry name" value="TolB, C-terminal domain"/>
    <property type="match status" value="1"/>
</dbReference>
<dbReference type="PANTHER" id="PTHR42060:SF1">
    <property type="entry name" value="NHL REPEAT-CONTAINING PROTEIN"/>
    <property type="match status" value="1"/>
</dbReference>
<name>A0AAD4CNZ9_ASPNN</name>